<organism evidence="2 3">
    <name type="scientific">Halobaculum marinum</name>
    <dbReference type="NCBI Taxonomy" id="3031996"/>
    <lineage>
        <taxon>Archaea</taxon>
        <taxon>Methanobacteriati</taxon>
        <taxon>Methanobacteriota</taxon>
        <taxon>Stenosarchaea group</taxon>
        <taxon>Halobacteria</taxon>
        <taxon>Halobacteriales</taxon>
        <taxon>Haloferacaceae</taxon>
        <taxon>Halobaculum</taxon>
    </lineage>
</organism>
<dbReference type="EMBL" id="JBHTAG010000003">
    <property type="protein sequence ID" value="MFC7098451.1"/>
    <property type="molecule type" value="Genomic_DNA"/>
</dbReference>
<dbReference type="RefSeq" id="WP_276237028.1">
    <property type="nucleotide sequence ID" value="NZ_CP119989.1"/>
</dbReference>
<feature type="transmembrane region" description="Helical" evidence="1">
    <location>
        <begin position="81"/>
        <end position="104"/>
    </location>
</feature>
<proteinExistence type="predicted"/>
<feature type="transmembrane region" description="Helical" evidence="1">
    <location>
        <begin position="54"/>
        <end position="75"/>
    </location>
</feature>
<sequence length="600" mass="60374">MSRQSRRDLVRAGIRSLALAWPATLPTPSVDDDLADACRLLDARVDPQELTTAAAVLGIAIGVVAFAGTLLVAPGTASTRVVALAGAVAVALGSATDVLCRRLPVLVATGRRRRAAADAATVVSSLALSLRLSPVPERAVRFAATVGDGPLQRSLRRHGDRAAVAGRTDGGLGAFGSEWAEWVPGLDRSLALLVDALDADTEADRARLLDRAVHVVEERLRDRAASFAGDLRGPVTGLYAFGVLLPLALVGTVPAAAAAGVRVPPLAFVVVYDLLLPGGLVVAAVSLLRRRPVSFPAPRVRRSHPAVPDRRPHALAAGVLAVAVGWLLARALLGTWAAPVLAGGAGLGVGALVLLRPAREVRRAVDERERALGDALTLLGRRVGDGDSVEHALPQVATDLSGPVGDALTAASRRRDALGCTVGDALAGEGGPFGPSRAVGPRSTAAVAFVCAAVSEGRTAGPALVDHAERLDALAACERAAQRELATVTNTLRDTAALYGPLVGGASVALAGRLDGLSGTGGAASALAGAGGAGEVLSVGIVGPAVGGYVLALAAVLTALATGLERGLDVTVVGYRVGIALVTASSAFVAGHVAVAALVG</sequence>
<evidence type="ECO:0000313" key="3">
    <source>
        <dbReference type="Proteomes" id="UP001596388"/>
    </source>
</evidence>
<feature type="transmembrane region" description="Helical" evidence="1">
    <location>
        <begin position="335"/>
        <end position="355"/>
    </location>
</feature>
<dbReference type="AlphaFoldDB" id="A0ABD5X1J6"/>
<feature type="transmembrane region" description="Helical" evidence="1">
    <location>
        <begin position="573"/>
        <end position="599"/>
    </location>
</feature>
<dbReference type="Proteomes" id="UP001596388">
    <property type="component" value="Unassembled WGS sequence"/>
</dbReference>
<feature type="transmembrane region" description="Helical" evidence="1">
    <location>
        <begin position="238"/>
        <end position="260"/>
    </location>
</feature>
<feature type="transmembrane region" description="Helical" evidence="1">
    <location>
        <begin position="266"/>
        <end position="289"/>
    </location>
</feature>
<protein>
    <submittedName>
        <fullName evidence="2">Type II secretion system protein</fullName>
    </submittedName>
</protein>
<gene>
    <name evidence="2" type="ORF">ACFQKD_14170</name>
</gene>
<feature type="transmembrane region" description="Helical" evidence="1">
    <location>
        <begin position="536"/>
        <end position="561"/>
    </location>
</feature>
<keyword evidence="1" id="KW-1133">Transmembrane helix</keyword>
<dbReference type="GeneID" id="79270621"/>
<keyword evidence="1" id="KW-0812">Transmembrane</keyword>
<evidence type="ECO:0000313" key="2">
    <source>
        <dbReference type="EMBL" id="MFC7098451.1"/>
    </source>
</evidence>
<comment type="caution">
    <text evidence="2">The sequence shown here is derived from an EMBL/GenBank/DDBJ whole genome shotgun (WGS) entry which is preliminary data.</text>
</comment>
<reference evidence="2 3" key="1">
    <citation type="journal article" date="2019" name="Int. J. Syst. Evol. Microbiol.">
        <title>The Global Catalogue of Microorganisms (GCM) 10K type strain sequencing project: providing services to taxonomists for standard genome sequencing and annotation.</title>
        <authorList>
            <consortium name="The Broad Institute Genomics Platform"/>
            <consortium name="The Broad Institute Genome Sequencing Center for Infectious Disease"/>
            <person name="Wu L."/>
            <person name="Ma J."/>
        </authorList>
    </citation>
    <scope>NUCLEOTIDE SEQUENCE [LARGE SCALE GENOMIC DNA]</scope>
    <source>
        <strain evidence="2 3">DT55</strain>
    </source>
</reference>
<feature type="transmembrane region" description="Helical" evidence="1">
    <location>
        <begin position="310"/>
        <end position="329"/>
    </location>
</feature>
<evidence type="ECO:0000256" key="1">
    <source>
        <dbReference type="SAM" id="Phobius"/>
    </source>
</evidence>
<name>A0ABD5X1J6_9EURY</name>
<keyword evidence="3" id="KW-1185">Reference proteome</keyword>
<keyword evidence="1" id="KW-0472">Membrane</keyword>
<accession>A0ABD5X1J6</accession>